<proteinExistence type="predicted"/>
<dbReference type="InterPro" id="IPR046496">
    <property type="entry name" value="DUF6589"/>
</dbReference>
<sequence length="975" mass="110256">MSKKPSILASNNFVIASVDNIDRSSSYAAVSAGNTDRGFHGTSLQAVEPISSSTKDLRSNVTVKISQQQQVDQNLVAEYHQGSSHLPTVPPTATHYVSLQPQLTINSFSVSDEEEHAYNQLKNKLFLYMLTKYICYTENIDIILPDFKSSLCQLSPSIVSESNIHFTGILAEPADSAETIRHVLDILHEKHGIGVSVDHLVVAGDAKTYEYMMEAKRVYGSDLDWLLPYLGEWHLLKNLQAPLMKVYLDAGLRQLLTILHKGATHTAVASASGFRKTHNFLLQSWEAMYRHQVALFKSHVSGSADSASESFNTLYAAIFARIRDRGPDVFQNLEGELVSATSVYETFFSFFQTMGQADATSQFWIDFIHRDMFNYVGLFLAIRLRQFNLRNVAVRKLAPIFHALDRPTYLKLVPHHMAAMKQYPPKILEQFHKGCFSVSITGTHGNCVALDEAHEMLINKEVKMSMTTTGMGSLTRLVHYLPFRARLMKAFKSEVVTSKVSNEEERESHAVYKLNEDNIKLYVTRLGEAQNLFLPTSHPDQITHIFTGEIADILVSNDLKSFYAIGETDLNAYIGCVVLNNSGRKPPKRNRRNLKTFTAKKKTVHKQKLELKDQKMQIASLRRQIALSRSSNQPVDSLMQFLCLPRAICTSDQLPFKSSKAVSSTEFAKRYPLSFLENSNEMASSSNRNTCYIVEGMFLINCPPLRIHSTFGEYASFLYRRWVQHPTQHFKAHEIHVIFDHPQRHGASPKDIERSRRHSGDGEPLYNVILSETACPLGKSWSKFLAMRSQKRLLVNFLSMELLRLHCVNSQTNSILITAGGFDNDRTDKAFCSKPLHSIFEVAEYASNHEEGDSRVWFHAAVTSCNRIIIYSPDRDTFHIGLPLLPRLGDKQVYVHLRAKKSDDLFLDMQSFQASLLNDLQLQKVGVDNVSKIPTFLQVLYVVSGCDFTSFFKGNSKKAFLDVFYRDADFITGSD</sequence>
<evidence type="ECO:0000259" key="1">
    <source>
        <dbReference type="Pfam" id="PF20231"/>
    </source>
</evidence>
<dbReference type="EMBL" id="JAIZAY010000002">
    <property type="protein sequence ID" value="KAJ8047747.1"/>
    <property type="molecule type" value="Genomic_DNA"/>
</dbReference>
<gene>
    <name evidence="2" type="ORF">HOLleu_06823</name>
</gene>
<protein>
    <recommendedName>
        <fullName evidence="1">DUF6589 domain-containing protein</fullName>
    </recommendedName>
</protein>
<dbReference type="PANTHER" id="PTHR47018:SF2">
    <property type="entry name" value="TESMIN_TSO1-LIKE CXC DOMAIN-CONTAINING PROTEIN"/>
    <property type="match status" value="1"/>
</dbReference>
<dbReference type="AlphaFoldDB" id="A0A9Q1CLF4"/>
<dbReference type="PANTHER" id="PTHR47018">
    <property type="entry name" value="CXC DOMAIN-CONTAINING PROTEIN-RELATED"/>
    <property type="match status" value="1"/>
</dbReference>
<keyword evidence="3" id="KW-1185">Reference proteome</keyword>
<reference evidence="2" key="1">
    <citation type="submission" date="2021-10" db="EMBL/GenBank/DDBJ databases">
        <title>Tropical sea cucumber genome reveals ecological adaptation and Cuvierian tubules defense mechanism.</title>
        <authorList>
            <person name="Chen T."/>
        </authorList>
    </citation>
    <scope>NUCLEOTIDE SEQUENCE</scope>
    <source>
        <strain evidence="2">Nanhai2018</strain>
        <tissue evidence="2">Muscle</tissue>
    </source>
</reference>
<dbReference type="Proteomes" id="UP001152320">
    <property type="component" value="Chromosome 2"/>
</dbReference>
<dbReference type="OrthoDB" id="10071095at2759"/>
<dbReference type="Pfam" id="PF20231">
    <property type="entry name" value="DUF6589"/>
    <property type="match status" value="1"/>
</dbReference>
<accession>A0A9Q1CLF4</accession>
<organism evidence="2 3">
    <name type="scientific">Holothuria leucospilota</name>
    <name type="common">Black long sea cucumber</name>
    <name type="synonym">Mertensiothuria leucospilota</name>
    <dbReference type="NCBI Taxonomy" id="206669"/>
    <lineage>
        <taxon>Eukaryota</taxon>
        <taxon>Metazoa</taxon>
        <taxon>Echinodermata</taxon>
        <taxon>Eleutherozoa</taxon>
        <taxon>Echinozoa</taxon>
        <taxon>Holothuroidea</taxon>
        <taxon>Aspidochirotacea</taxon>
        <taxon>Aspidochirotida</taxon>
        <taxon>Holothuriidae</taxon>
        <taxon>Holothuria</taxon>
    </lineage>
</organism>
<evidence type="ECO:0000313" key="2">
    <source>
        <dbReference type="EMBL" id="KAJ8047747.1"/>
    </source>
</evidence>
<feature type="domain" description="DUF6589" evidence="1">
    <location>
        <begin position="158"/>
        <end position="464"/>
    </location>
</feature>
<comment type="caution">
    <text evidence="2">The sequence shown here is derived from an EMBL/GenBank/DDBJ whole genome shotgun (WGS) entry which is preliminary data.</text>
</comment>
<evidence type="ECO:0000313" key="3">
    <source>
        <dbReference type="Proteomes" id="UP001152320"/>
    </source>
</evidence>
<name>A0A9Q1CLF4_HOLLE</name>